<dbReference type="InterPro" id="IPR029210">
    <property type="entry name" value="PfEMP1_NTS"/>
</dbReference>
<evidence type="ECO:0000313" key="7">
    <source>
        <dbReference type="EMBL" id="CDO62118.1"/>
    </source>
</evidence>
<dbReference type="Gene3D" id="1.20.58.830">
    <property type="match status" value="2"/>
</dbReference>
<evidence type="ECO:0000313" key="8">
    <source>
        <dbReference type="Proteomes" id="UP000027581"/>
    </source>
</evidence>
<reference evidence="7" key="2">
    <citation type="submission" date="2014-05" db="EMBL/GenBank/DDBJ databases">
        <title>The genome sequences of chimpanzee malaria parasites reveal the path to human adaptation.</title>
        <authorList>
            <person name="Otto T.D."/>
            <person name="Rayner J.C."/>
            <person name="Boehme U."/>
            <person name="Pain A."/>
            <person name="Spottiswoode N."/>
            <person name="Sanders M."/>
            <person name="Quail M."/>
            <person name="Ollomo B."/>
            <person name="Renaud F."/>
            <person name="Thomas A.W."/>
            <person name="Prugnolle F."/>
            <person name="Conway D.J."/>
            <person name="Newbold C."/>
            <person name="Berriman M."/>
        </authorList>
    </citation>
    <scope>NUCLEOTIDE SEQUENCE [LARGE SCALE GENOMIC DNA]</scope>
    <source>
        <strain evidence="7">CDC</strain>
    </source>
</reference>
<feature type="compositionally biased region" description="Basic and acidic residues" evidence="1">
    <location>
        <begin position="1216"/>
        <end position="1232"/>
    </location>
</feature>
<feature type="domain" description="Duffy-binding-like" evidence="6">
    <location>
        <begin position="321"/>
        <end position="478"/>
    </location>
</feature>
<feature type="compositionally biased region" description="Polar residues" evidence="1">
    <location>
        <begin position="1"/>
        <end position="11"/>
    </location>
</feature>
<organism evidence="7 8">
    <name type="scientific">Plasmodium reichenowi</name>
    <dbReference type="NCBI Taxonomy" id="5854"/>
    <lineage>
        <taxon>Eukaryota</taxon>
        <taxon>Sar</taxon>
        <taxon>Alveolata</taxon>
        <taxon>Apicomplexa</taxon>
        <taxon>Aconoidasida</taxon>
        <taxon>Haemosporida</taxon>
        <taxon>Plasmodiidae</taxon>
        <taxon>Plasmodium</taxon>
        <taxon>Plasmodium (Laverania)</taxon>
    </lineage>
</organism>
<dbReference type="InterPro" id="IPR054595">
    <property type="entry name" value="DBL_C"/>
</dbReference>
<dbReference type="SUPFAM" id="SSF140924">
    <property type="entry name" value="Duffy binding domain-like"/>
    <property type="match status" value="4"/>
</dbReference>
<gene>
    <name evidence="7" type="primary">VAR</name>
    <name evidence="7" type="ORF">PRCDC_0015400</name>
</gene>
<feature type="region of interest" description="Disordered" evidence="1">
    <location>
        <begin position="1436"/>
        <end position="1455"/>
    </location>
</feature>
<sequence>MGSQSSKSSEPSVDITESEKSARNVLEGFAKDIKGKSSSDAEKHGYSLKGNLRQAKFYQPLLMEAGVHRKVPSNPCNLNYIFHTNVWHGNAEDRHPCRFRDTKRFSDNAEAICTNNKINGNEGTTGACAPYRRRHVCDYNLEFIDVHRIRNTHDLLGNVLVMAKSEGESLTNSMKNHSSNTYKYSICNALAETFADIGDIIRGKDLYLGYSEEEKTNKKKVQGNLRSIFAAIYKNLKEQEKSPYKDGEKDGNYYKLRESWWALNRNDVWKALTCSAPEDAKYVKYFPSNTTTVSSNKCGHKDMDVPTNLDYVPQFLRWFNEWSEQFCRKRNIKLKKVMDACHNDSKQLYCSHNGYDCTKTIRNENILSDDPKCTGCLVKCSLYDSWLKNQRNEFEKQKEKYKHEIETYVSNTDISNSNINNEYYKTFYDQLNNKYKNHEDFLMLLNEGRYCKKNKNTKEEEDIDFTKAHEKGTFSHSKHCKVCPYCGVVCNNGTCTAKPERYPNCENNEAYSPGSAETTEITVLYSGDKEGYIFEKLEDFCTTTNNENGKNYEKWKCYYNNKKNNNKCKMEINGADRKLNNKIKSFDEVFDLWVKNLLRDSIKWENELKDCRNNTNVTDCNAGCNSNCVCFDKWLKQKEDEWTNMMKLFNKEHDIPQQYKININKLFNSYFFQVMFELNKDEAQWKELTEELKKKIDSSNIINGKENSQDAIKLLLEYLKENATICKDNNTNEACDPTVDSKRNPCMKNTTTTGGNNKRATVKQIAQYYKRLAHAQLEKRGGRSNLKGDASKGEYSRNGSGDDFKDRLCSITEKHSNAHSKSEKPCHGKDGTGQRFIIGNDWKDDKFVSTTHKDVYMPPRRQHFCTSNLEYLINGGHQAILRVQNGKINSSFLGDVLLAAKYQAQHTMKDYKPQNDKEGKCRAIRYSFADIGDIIRGKDMWDQNGGEIKTQNNLKEIFKKIKDELKVKYKDDDGKHTQLRSDWWEANRDQIWKAMQCGNDNPCSRESDHTPLDDYIPQRLRWMTEWTEWYCKAQNKYYGELKEGCQGCKGKGKDCTESDNDCKQCMKACDKYKTKIEPWKKQWKAMSDKYTLLYSNARIAAINGGPRYSTDNVKKEDQSVYDFLYNLYVQNGGKVGPPPSIHGSMRVNEPLKQVSIDDTTPTVYSTAEGYVHQELPNMGCVSQTQFCEKSGGNTNYAFEETPKEFGEACGCKERQASSPEFKTRSENTEEAPRPLPPHPPPPSQEETTTTQINVCETVKNALQDPKNLQDACKLKYVTGKNYGWRCINDKTKSGSSDTTAGSICVPPRRRKLYLHKIEGDGDITDTKTLSEWFVKSAAVETFFLWDRYKKIKEQEKKERKQAENNLVVHAASDDKDEEQKKLQEKGEIPEEFKRQMFYNLGDYRDILFGNKEVIETLKKSGDDNIKTITDKIDKILQKNGTPRKPGEKPNSKREEFWKKHGKDIWQGMICSGFRVSGFRVQGLGLGFRV</sequence>
<dbReference type="InterPro" id="IPR042202">
    <property type="entry name" value="Duffy-ag-bd_sf"/>
</dbReference>
<feature type="domain" description="Duffy-antigen binding" evidence="3">
    <location>
        <begin position="855"/>
        <end position="1021"/>
    </location>
</feature>
<dbReference type="VEuPathDB" id="PlasmoDB:PRG01_0026700"/>
<accession>A0A060RRH9</accession>
<feature type="region of interest" description="Disordered" evidence="1">
    <location>
        <begin position="1359"/>
        <end position="1384"/>
    </location>
</feature>
<dbReference type="Gene3D" id="1.20.1310.20">
    <property type="entry name" value="Duffy-antigen binding domain"/>
    <property type="match status" value="3"/>
</dbReference>
<dbReference type="VEuPathDB" id="PlasmoDB:PRCDC_0015400"/>
<feature type="domain" description="Plasmodium falciparum erythrocyte membrane protein-1 N-terminal segment" evidence="4">
    <location>
        <begin position="21"/>
        <end position="56"/>
    </location>
</feature>
<evidence type="ECO:0000259" key="6">
    <source>
        <dbReference type="Pfam" id="PF22672"/>
    </source>
</evidence>
<dbReference type="Pfam" id="PF03011">
    <property type="entry name" value="PFEMP"/>
    <property type="match status" value="1"/>
</dbReference>
<dbReference type="Pfam" id="PF15447">
    <property type="entry name" value="NTS"/>
    <property type="match status" value="1"/>
</dbReference>
<dbReference type="InterPro" id="IPR049158">
    <property type="entry name" value="PfEMP1_CIDRalpha1_dom"/>
</dbReference>
<dbReference type="FunFam" id="1.20.58.830:FF:000005">
    <property type="entry name" value="Erythrocyte membrane protein 1, PfEMP1"/>
    <property type="match status" value="1"/>
</dbReference>
<feature type="domain" description="Duffy-binding-like" evidence="2">
    <location>
        <begin position="590"/>
        <end position="732"/>
    </location>
</feature>
<feature type="region of interest" description="Disordered" evidence="1">
    <location>
        <begin position="1216"/>
        <end position="1249"/>
    </location>
</feature>
<dbReference type="GO" id="GO:0016020">
    <property type="term" value="C:membrane"/>
    <property type="evidence" value="ECO:0007669"/>
    <property type="project" value="InterPro"/>
</dbReference>
<feature type="region of interest" description="Disordered" evidence="1">
    <location>
        <begin position="1"/>
        <end position="21"/>
    </location>
</feature>
<dbReference type="GO" id="GO:0046789">
    <property type="term" value="F:host cell surface receptor binding"/>
    <property type="evidence" value="ECO:0007669"/>
    <property type="project" value="InterPro"/>
</dbReference>
<evidence type="ECO:0000259" key="5">
    <source>
        <dbReference type="Pfam" id="PF21807"/>
    </source>
</evidence>
<feature type="compositionally biased region" description="Basic and acidic residues" evidence="1">
    <location>
        <begin position="789"/>
        <end position="800"/>
    </location>
</feature>
<dbReference type="Proteomes" id="UP000027581">
    <property type="component" value="Unassembled WGS sequence"/>
</dbReference>
<keyword evidence="8" id="KW-1185">Reference proteome</keyword>
<dbReference type="EMBL" id="HG810761">
    <property type="protein sequence ID" value="CDO62118.1"/>
    <property type="molecule type" value="Genomic_DNA"/>
</dbReference>
<protein>
    <submittedName>
        <fullName evidence="7">Erythrocyte membrane protein 1, EMP1</fullName>
    </submittedName>
</protein>
<dbReference type="PhylomeDB" id="A0A060RRH9"/>
<dbReference type="Pfam" id="PF22672">
    <property type="entry name" value="DBL_C"/>
    <property type="match status" value="1"/>
</dbReference>
<evidence type="ECO:0000259" key="2">
    <source>
        <dbReference type="Pfam" id="PF03011"/>
    </source>
</evidence>
<feature type="compositionally biased region" description="Pro residues" evidence="1">
    <location>
        <begin position="1233"/>
        <end position="1243"/>
    </location>
</feature>
<feature type="compositionally biased region" description="Basic and acidic residues" evidence="1">
    <location>
        <begin position="1371"/>
        <end position="1384"/>
    </location>
</feature>
<feature type="domain" description="PfEMP1 CIDRalpha1" evidence="5">
    <location>
        <begin position="519"/>
        <end position="575"/>
    </location>
</feature>
<dbReference type="InterPro" id="IPR008602">
    <property type="entry name" value="Duffy-antigen-binding"/>
</dbReference>
<reference evidence="7" key="1">
    <citation type="submission" date="2014-01" db="EMBL/GenBank/DDBJ databases">
        <authorList>
            <person name="Aslett M."/>
        </authorList>
    </citation>
    <scope>NUCLEOTIDE SEQUENCE</scope>
    <source>
        <strain evidence="7">CDC</strain>
    </source>
</reference>
<feature type="region of interest" description="Disordered" evidence="1">
    <location>
        <begin position="779"/>
        <end position="800"/>
    </location>
</feature>
<feature type="domain" description="Duffy-antigen binding" evidence="3">
    <location>
        <begin position="1303"/>
        <end position="1471"/>
    </location>
</feature>
<feature type="domain" description="Duffy-antigen binding" evidence="3">
    <location>
        <begin position="126"/>
        <end position="317"/>
    </location>
</feature>
<proteinExistence type="predicted"/>
<dbReference type="Pfam" id="PF05424">
    <property type="entry name" value="Duffy_binding"/>
    <property type="match status" value="3"/>
</dbReference>
<evidence type="ECO:0000259" key="3">
    <source>
        <dbReference type="Pfam" id="PF05424"/>
    </source>
</evidence>
<evidence type="ECO:0000256" key="1">
    <source>
        <dbReference type="SAM" id="MobiDB-lite"/>
    </source>
</evidence>
<dbReference type="Gene3D" id="1.20.58.1930">
    <property type="match status" value="1"/>
</dbReference>
<dbReference type="InterPro" id="IPR004258">
    <property type="entry name" value="DBL"/>
</dbReference>
<evidence type="ECO:0000259" key="4">
    <source>
        <dbReference type="Pfam" id="PF15447"/>
    </source>
</evidence>
<dbReference type="Pfam" id="PF21807">
    <property type="entry name" value="PfEMP1_CIDRalpha1_dom"/>
    <property type="match status" value="1"/>
</dbReference>
<feature type="compositionally biased region" description="Basic and acidic residues" evidence="1">
    <location>
        <begin position="1444"/>
        <end position="1455"/>
    </location>
</feature>
<name>A0A060RRH9_PLARE</name>